<dbReference type="EMBL" id="FQVX01000002">
    <property type="protein sequence ID" value="SHG42869.1"/>
    <property type="molecule type" value="Genomic_DNA"/>
</dbReference>
<evidence type="ECO:0000313" key="3">
    <source>
        <dbReference type="Proteomes" id="UP000184471"/>
    </source>
</evidence>
<protein>
    <recommendedName>
        <fullName evidence="1">DUF4253 domain-containing protein</fullName>
    </recommendedName>
</protein>
<reference evidence="2 3" key="1">
    <citation type="submission" date="2016-11" db="EMBL/GenBank/DDBJ databases">
        <authorList>
            <person name="Jaros S."/>
            <person name="Januszkiewicz K."/>
            <person name="Wedrychowicz H."/>
        </authorList>
    </citation>
    <scope>NUCLEOTIDE SEQUENCE [LARGE SCALE GENOMIC DNA]</scope>
    <source>
        <strain evidence="2 3">DSM 45408</strain>
    </source>
</reference>
<name>A0A1M5JRH0_9ACTN</name>
<feature type="domain" description="DUF4253" evidence="1">
    <location>
        <begin position="163"/>
        <end position="280"/>
    </location>
</feature>
<dbReference type="STRING" id="1070870.SAMN05444351_2612"/>
<dbReference type="AlphaFoldDB" id="A0A1M5JRH0"/>
<sequence>MRRGLPLPGRLRIGDLDLDLGNGRPASARGLGSEDGPAPSAPLWLTDREIDAPMATWRRLFDLSPETGLWPLVLTPLGTEGCERPWDSGELEPAPVAAIDGIDPGAVLAEGWADGLVPIGAQPYVGHLRPFGREFPGLSAAGLHGGRPASVQTDALARGGRARIGLVPCARPADAVATIGWQGAINRRSAVELSAVLRSWEDRHGIVLAGLGFATVTLLVPHPPADEAEAHALAAELAALCPDVLAEDGPVDGFGLAGDGTLAGLARLLVGRPVWKLWWD</sequence>
<dbReference type="InterPro" id="IPR025349">
    <property type="entry name" value="DUF4253"/>
</dbReference>
<dbReference type="Proteomes" id="UP000184471">
    <property type="component" value="Unassembled WGS sequence"/>
</dbReference>
<dbReference type="Pfam" id="PF14062">
    <property type="entry name" value="DUF4253"/>
    <property type="match status" value="1"/>
</dbReference>
<gene>
    <name evidence="2" type="ORF">SAMN05444351_2612</name>
</gene>
<accession>A0A1M5JRH0</accession>
<evidence type="ECO:0000259" key="1">
    <source>
        <dbReference type="Pfam" id="PF14062"/>
    </source>
</evidence>
<keyword evidence="3" id="KW-1185">Reference proteome</keyword>
<organism evidence="2 3">
    <name type="scientific">Geodermatophilus nigrescens</name>
    <dbReference type="NCBI Taxonomy" id="1070870"/>
    <lineage>
        <taxon>Bacteria</taxon>
        <taxon>Bacillati</taxon>
        <taxon>Actinomycetota</taxon>
        <taxon>Actinomycetes</taxon>
        <taxon>Geodermatophilales</taxon>
        <taxon>Geodermatophilaceae</taxon>
        <taxon>Geodermatophilus</taxon>
    </lineage>
</organism>
<proteinExistence type="predicted"/>
<evidence type="ECO:0000313" key="2">
    <source>
        <dbReference type="EMBL" id="SHG42869.1"/>
    </source>
</evidence>